<accession>A0ABQ9H4X1</accession>
<keyword evidence="2" id="KW-1185">Reference proteome</keyword>
<dbReference type="Proteomes" id="UP001159363">
    <property type="component" value="Chromosome 6"/>
</dbReference>
<name>A0ABQ9H4X1_9NEOP</name>
<gene>
    <name evidence="1" type="ORF">PR048_019956</name>
</gene>
<comment type="caution">
    <text evidence="1">The sequence shown here is derived from an EMBL/GenBank/DDBJ whole genome shotgun (WGS) entry which is preliminary data.</text>
</comment>
<reference evidence="1 2" key="1">
    <citation type="submission" date="2023-02" db="EMBL/GenBank/DDBJ databases">
        <title>LHISI_Scaffold_Assembly.</title>
        <authorList>
            <person name="Stuart O.P."/>
            <person name="Cleave R."/>
            <person name="Magrath M.J.L."/>
            <person name="Mikheyev A.S."/>
        </authorList>
    </citation>
    <scope>NUCLEOTIDE SEQUENCE [LARGE SCALE GENOMIC DNA]</scope>
    <source>
        <strain evidence="1">Daus_M_001</strain>
        <tissue evidence="1">Leg muscle</tissue>
    </source>
</reference>
<dbReference type="EMBL" id="JARBHB010000007">
    <property type="protein sequence ID" value="KAJ8879348.1"/>
    <property type="molecule type" value="Genomic_DNA"/>
</dbReference>
<organism evidence="1 2">
    <name type="scientific">Dryococelus australis</name>
    <dbReference type="NCBI Taxonomy" id="614101"/>
    <lineage>
        <taxon>Eukaryota</taxon>
        <taxon>Metazoa</taxon>
        <taxon>Ecdysozoa</taxon>
        <taxon>Arthropoda</taxon>
        <taxon>Hexapoda</taxon>
        <taxon>Insecta</taxon>
        <taxon>Pterygota</taxon>
        <taxon>Neoptera</taxon>
        <taxon>Polyneoptera</taxon>
        <taxon>Phasmatodea</taxon>
        <taxon>Verophasmatodea</taxon>
        <taxon>Anareolatae</taxon>
        <taxon>Phasmatidae</taxon>
        <taxon>Eurycanthinae</taxon>
        <taxon>Dryococelus</taxon>
    </lineage>
</organism>
<evidence type="ECO:0000313" key="1">
    <source>
        <dbReference type="EMBL" id="KAJ8879348.1"/>
    </source>
</evidence>
<protein>
    <submittedName>
        <fullName evidence="1">Uncharacterized protein</fullName>
    </submittedName>
</protein>
<evidence type="ECO:0000313" key="2">
    <source>
        <dbReference type="Proteomes" id="UP001159363"/>
    </source>
</evidence>
<proteinExistence type="predicted"/>
<sequence length="67" mass="7508">MPPKRKMLCVTASNKLQLIRDIESAESFSDVSKDSGEPLSTVYTIWNPIEPMDTGNTNNYELENSSN</sequence>